<dbReference type="AlphaFoldDB" id="A0A9X2B4Y6"/>
<dbReference type="InterPro" id="IPR008979">
    <property type="entry name" value="Galactose-bd-like_sf"/>
</dbReference>
<accession>A0A9X2B4Y6</accession>
<dbReference type="Pfam" id="PF22633">
    <property type="entry name" value="F5_F8_type_C_2"/>
    <property type="match status" value="1"/>
</dbReference>
<dbReference type="Gene3D" id="3.20.20.80">
    <property type="entry name" value="Glycosidases"/>
    <property type="match status" value="1"/>
</dbReference>
<dbReference type="RefSeq" id="WP_244729225.1">
    <property type="nucleotide sequence ID" value="NZ_JALIRP010000012.1"/>
</dbReference>
<dbReference type="InterPro" id="IPR013783">
    <property type="entry name" value="Ig-like_fold"/>
</dbReference>
<dbReference type="EMBL" id="JALIRP010000012">
    <property type="protein sequence ID" value="MCJ8014490.1"/>
    <property type="molecule type" value="Genomic_DNA"/>
</dbReference>
<dbReference type="Gene3D" id="2.60.120.260">
    <property type="entry name" value="Galactose-binding domain-like"/>
    <property type="match status" value="2"/>
</dbReference>
<protein>
    <submittedName>
        <fullName evidence="1">Discoidin domain-containing protein</fullName>
    </submittedName>
</protein>
<dbReference type="SUPFAM" id="SSF49785">
    <property type="entry name" value="Galactose-binding domain-like"/>
    <property type="match status" value="1"/>
</dbReference>
<comment type="caution">
    <text evidence="1">The sequence shown here is derived from an EMBL/GenBank/DDBJ whole genome shotgun (WGS) entry which is preliminary data.</text>
</comment>
<evidence type="ECO:0000313" key="2">
    <source>
        <dbReference type="Proteomes" id="UP001139347"/>
    </source>
</evidence>
<name>A0A9X2B4Y6_9BACL</name>
<reference evidence="1" key="1">
    <citation type="submission" date="2022-04" db="EMBL/GenBank/DDBJ databases">
        <title>Paenibacillus mangrovi sp. nov., a novel endophytic bacterium isolated from bark of Kandelia candel.</title>
        <authorList>
            <person name="Tuo L."/>
        </authorList>
    </citation>
    <scope>NUCLEOTIDE SEQUENCE</scope>
    <source>
        <strain evidence="1">KQZ6P-2</strain>
    </source>
</reference>
<proteinExistence type="predicted"/>
<dbReference type="Gene3D" id="2.60.40.10">
    <property type="entry name" value="Immunoglobulins"/>
    <property type="match status" value="1"/>
</dbReference>
<dbReference type="SUPFAM" id="SSF51445">
    <property type="entry name" value="(Trans)glycosidases"/>
    <property type="match status" value="1"/>
</dbReference>
<dbReference type="Proteomes" id="UP001139347">
    <property type="component" value="Unassembled WGS sequence"/>
</dbReference>
<sequence>MNAKYGYLFHYLAGYNDIKGSNIAEWNSSVDSFDVNTFADQMEEAGAGYVILTLGQNSGYYNSPNSTYETLAGYSVGAKTSVRDLPLDLYNALNPKGIKLMLYLPSNAPAGDSFAANNMGLYTKNGFDWNVNSEFSDKWAQVIQTWSDRYGSKIAGWWFDGFYSWNGFDSTYAQKYSQAAKHGNPNAIISFNPGVSLQKNPQAGDYEDYISGEQGSFSIVPSGRWLDGLQWHILSHLGSTWSKPEVKYTDWAISKNIKSINQNQGVVTMDAAIYRNGSLSPGQFNQMKAIKASVRDGIDPTPPDSNNAAFGLNPSTSASFKNLVLITDGDKSDSNKFSDSYPNNGLQWIKFDLEQSYNINKIKLWHYFGDTRRYHDVIVQLSNTADFSSGVTTVFNNDADNSAVQGVGTDAEYIETSSGKDITFPNVNARYVRLWSNGSTANGSNHYVEVEIYKASSTPTKVDDPYLTYTGKWSTSGFSSGYYNDTDHFTTTAGSTAEYTFNGTSVAWFGVKGSDHGKADVYIDDVLDSTIDLYQETRSVQSLIYTKTGLPNGVHSIKIVVRSDRNPSASNNYVEVDYLEYADKGEIDQTPPSDATFVADVTVPTNTDVVVTINYPDDAVVKEYKVGEDGEWTPYTGPLVLSDNNKVYARGTDAAGNVSNITSYEISNIDKTAPTLSVQLDQASLWPANHKMVTVNATLDANDAESGVASVVLTSITSNEPDSWQGDIQARIGTEDTSFQLRAERLGQGSGRIYTITYTVTDKAGNTAVATATVTVPHDQSGKSE</sequence>
<gene>
    <name evidence="1" type="ORF">MUG84_22580</name>
</gene>
<organism evidence="1 2">
    <name type="scientific">Paenibacillus mangrovi</name>
    <dbReference type="NCBI Taxonomy" id="2931978"/>
    <lineage>
        <taxon>Bacteria</taxon>
        <taxon>Bacillati</taxon>
        <taxon>Bacillota</taxon>
        <taxon>Bacilli</taxon>
        <taxon>Bacillales</taxon>
        <taxon>Paenibacillaceae</taxon>
        <taxon>Paenibacillus</taxon>
    </lineage>
</organism>
<dbReference type="InterPro" id="IPR017853">
    <property type="entry name" value="GH"/>
</dbReference>
<evidence type="ECO:0000313" key="1">
    <source>
        <dbReference type="EMBL" id="MCJ8014490.1"/>
    </source>
</evidence>
<keyword evidence="2" id="KW-1185">Reference proteome</keyword>